<evidence type="ECO:0000256" key="6">
    <source>
        <dbReference type="ARBA" id="ARBA00022989"/>
    </source>
</evidence>
<keyword evidence="11" id="KW-1185">Reference proteome</keyword>
<gene>
    <name evidence="10" type="ORF">SAMN05421875_12615</name>
</gene>
<feature type="transmembrane region" description="Helical" evidence="9">
    <location>
        <begin position="32"/>
        <end position="51"/>
    </location>
</feature>
<feature type="transmembrane region" description="Helical" evidence="9">
    <location>
        <begin position="88"/>
        <end position="110"/>
    </location>
</feature>
<dbReference type="GO" id="GO:0005886">
    <property type="term" value="C:plasma membrane"/>
    <property type="evidence" value="ECO:0007669"/>
    <property type="project" value="UniProtKB-SubCell"/>
</dbReference>
<evidence type="ECO:0000313" key="11">
    <source>
        <dbReference type="Proteomes" id="UP000199002"/>
    </source>
</evidence>
<feature type="transmembrane region" description="Helical" evidence="9">
    <location>
        <begin position="252"/>
        <end position="273"/>
    </location>
</feature>
<evidence type="ECO:0000256" key="3">
    <source>
        <dbReference type="ARBA" id="ARBA00022475"/>
    </source>
</evidence>
<dbReference type="InterPro" id="IPR001851">
    <property type="entry name" value="ABC_transp_permease"/>
</dbReference>
<dbReference type="PANTHER" id="PTHR11795:SF442">
    <property type="entry name" value="ABC TRANSPORTER ATP-BINDING PROTEIN"/>
    <property type="match status" value="1"/>
</dbReference>
<feature type="transmembrane region" description="Helical" evidence="9">
    <location>
        <begin position="184"/>
        <end position="203"/>
    </location>
</feature>
<dbReference type="STRING" id="592050.SAMN05421875_12615"/>
<dbReference type="RefSeq" id="WP_092699835.1">
    <property type="nucleotide sequence ID" value="NZ_CAXIQL010000092.1"/>
</dbReference>
<keyword evidence="5" id="KW-0029">Amino-acid transport</keyword>
<feature type="transmembrane region" description="Helical" evidence="9">
    <location>
        <begin position="136"/>
        <end position="156"/>
    </location>
</feature>
<evidence type="ECO:0000256" key="9">
    <source>
        <dbReference type="SAM" id="Phobius"/>
    </source>
</evidence>
<keyword evidence="6 9" id="KW-1133">Transmembrane helix</keyword>
<dbReference type="InterPro" id="IPR052157">
    <property type="entry name" value="BCAA_transport_permease"/>
</dbReference>
<dbReference type="CDD" id="cd06582">
    <property type="entry name" value="TM_PBP1_LivH_like"/>
    <property type="match status" value="1"/>
</dbReference>
<dbReference type="EMBL" id="FNQJ01000026">
    <property type="protein sequence ID" value="SEA73580.1"/>
    <property type="molecule type" value="Genomic_DNA"/>
</dbReference>
<comment type="similarity">
    <text evidence="8">Belongs to the binding-protein-dependent transport system permease family. LivHM subfamily.</text>
</comment>
<reference evidence="11" key="1">
    <citation type="submission" date="2016-10" db="EMBL/GenBank/DDBJ databases">
        <authorList>
            <person name="Varghese N."/>
            <person name="Submissions S."/>
        </authorList>
    </citation>
    <scope>NUCLEOTIDE SEQUENCE [LARGE SCALE GENOMIC DNA]</scope>
    <source>
        <strain evidence="11">DSM 25157</strain>
    </source>
</reference>
<dbReference type="PANTHER" id="PTHR11795">
    <property type="entry name" value="BRANCHED-CHAIN AMINO ACID TRANSPORT SYSTEM PERMEASE PROTEIN LIVH"/>
    <property type="match status" value="1"/>
</dbReference>
<evidence type="ECO:0000313" key="10">
    <source>
        <dbReference type="EMBL" id="SEA73580.1"/>
    </source>
</evidence>
<evidence type="ECO:0000256" key="5">
    <source>
        <dbReference type="ARBA" id="ARBA00022970"/>
    </source>
</evidence>
<evidence type="ECO:0000256" key="4">
    <source>
        <dbReference type="ARBA" id="ARBA00022692"/>
    </source>
</evidence>
<keyword evidence="3" id="KW-1003">Cell membrane</keyword>
<evidence type="ECO:0000256" key="7">
    <source>
        <dbReference type="ARBA" id="ARBA00023136"/>
    </source>
</evidence>
<keyword evidence="4 9" id="KW-0812">Transmembrane</keyword>
<keyword evidence="2" id="KW-0813">Transport</keyword>
<keyword evidence="7 9" id="KW-0472">Membrane</keyword>
<dbReference type="GO" id="GO:0006865">
    <property type="term" value="P:amino acid transport"/>
    <property type="evidence" value="ECO:0007669"/>
    <property type="project" value="UniProtKB-KW"/>
</dbReference>
<feature type="transmembrane region" description="Helical" evidence="9">
    <location>
        <begin position="57"/>
        <end position="76"/>
    </location>
</feature>
<evidence type="ECO:0000256" key="1">
    <source>
        <dbReference type="ARBA" id="ARBA00004651"/>
    </source>
</evidence>
<evidence type="ECO:0000256" key="2">
    <source>
        <dbReference type="ARBA" id="ARBA00022448"/>
    </source>
</evidence>
<evidence type="ECO:0000256" key="8">
    <source>
        <dbReference type="ARBA" id="ARBA00037998"/>
    </source>
</evidence>
<dbReference type="AlphaFoldDB" id="A0A1H4DMB0"/>
<protein>
    <submittedName>
        <fullName evidence="10">Branched-chain amino acid transport system permease protein</fullName>
    </submittedName>
</protein>
<dbReference type="Proteomes" id="UP000199002">
    <property type="component" value="Unassembled WGS sequence"/>
</dbReference>
<feature type="transmembrane region" description="Helical" evidence="9">
    <location>
        <begin position="223"/>
        <end position="245"/>
    </location>
</feature>
<name>A0A1H4DMB0_9BURK</name>
<feature type="transmembrane region" description="Helical" evidence="9">
    <location>
        <begin position="6"/>
        <end position="25"/>
    </location>
</feature>
<dbReference type="GeneID" id="34235099"/>
<accession>A0A1H4DMB0</accession>
<proteinExistence type="inferred from homology"/>
<organism evidence="10 11">
    <name type="scientific">Acidovorax soli</name>
    <dbReference type="NCBI Taxonomy" id="592050"/>
    <lineage>
        <taxon>Bacteria</taxon>
        <taxon>Pseudomonadati</taxon>
        <taxon>Pseudomonadota</taxon>
        <taxon>Betaproteobacteria</taxon>
        <taxon>Burkholderiales</taxon>
        <taxon>Comamonadaceae</taxon>
        <taxon>Acidovorax</taxon>
    </lineage>
</organism>
<comment type="subcellular location">
    <subcellularLocation>
        <location evidence="1">Cell membrane</location>
        <topology evidence="1">Multi-pass membrane protein</topology>
    </subcellularLocation>
</comment>
<dbReference type="GO" id="GO:0022857">
    <property type="term" value="F:transmembrane transporter activity"/>
    <property type="evidence" value="ECO:0007669"/>
    <property type="project" value="InterPro"/>
</dbReference>
<dbReference type="Pfam" id="PF02653">
    <property type="entry name" value="BPD_transp_2"/>
    <property type="match status" value="1"/>
</dbReference>
<sequence>MLTINLFNGLVYGALLIVMSSGLALIYGLRRVVNFAHGALYMLGAYLGYSVAQHGNFWVALLVAPAIMAVVGVLLDRYGFRLLQDREPLNVMLVTFGLLLILEDLVVLIWGKANLSLFTPDLLNFSVNLLGNEVPAYRLGVIAVGAAVALGLTLWLRFSRVGLFVRAASTDPVTTSMQGVNTDALSAAVVGLGSALAGLAGVVAGPFLSLSPHMSSDVLIDSFVVVVIGGLGSLAGAFIAALLLGMMQAVGAVYLPEVSVLLPFIFMIAILVWKPSGLAGTVRTADNQMLIPNYVARVKMADGALRPVIEQSYPASIAPAASALCKM</sequence>